<comment type="caution">
    <text evidence="3">The sequence shown here is derived from an EMBL/GenBank/DDBJ whole genome shotgun (WGS) entry which is preliminary data.</text>
</comment>
<gene>
    <name evidence="3" type="ORF">QWZ12_08380</name>
</gene>
<keyword evidence="2" id="KW-1133">Transmembrane helix</keyword>
<organism evidence="3 4">
    <name type="scientific">Methylobacterium adhaesivum</name>
    <dbReference type="NCBI Taxonomy" id="333297"/>
    <lineage>
        <taxon>Bacteria</taxon>
        <taxon>Pseudomonadati</taxon>
        <taxon>Pseudomonadota</taxon>
        <taxon>Alphaproteobacteria</taxon>
        <taxon>Hyphomicrobiales</taxon>
        <taxon>Methylobacteriaceae</taxon>
        <taxon>Methylobacterium</taxon>
    </lineage>
</organism>
<sequence length="102" mass="11302">MSSLQEPLQPTRSRGRFVRGSAAPVLPVRATRRVRKTRGADLGLCEILFLVLTGLWILAILFTDDGIADAWRDTDWSGPASSETFHAARRDGLSQDISHGRR</sequence>
<keyword evidence="2" id="KW-0472">Membrane</keyword>
<evidence type="ECO:0000256" key="1">
    <source>
        <dbReference type="SAM" id="MobiDB-lite"/>
    </source>
</evidence>
<protein>
    <submittedName>
        <fullName evidence="3">Uncharacterized protein</fullName>
    </submittedName>
</protein>
<accession>A0ABT8BES4</accession>
<dbReference type="RefSeq" id="WP_238222979.1">
    <property type="nucleotide sequence ID" value="NZ_BPQD01000003.1"/>
</dbReference>
<evidence type="ECO:0000313" key="4">
    <source>
        <dbReference type="Proteomes" id="UP001224644"/>
    </source>
</evidence>
<name>A0ABT8BES4_9HYPH</name>
<feature type="transmembrane region" description="Helical" evidence="2">
    <location>
        <begin position="42"/>
        <end position="62"/>
    </location>
</feature>
<proteinExistence type="predicted"/>
<evidence type="ECO:0000256" key="2">
    <source>
        <dbReference type="SAM" id="Phobius"/>
    </source>
</evidence>
<dbReference type="EMBL" id="JAUFPX010000006">
    <property type="protein sequence ID" value="MDN3590627.1"/>
    <property type="molecule type" value="Genomic_DNA"/>
</dbReference>
<reference evidence="4" key="1">
    <citation type="journal article" date="2019" name="Int. J. Syst. Evol. Microbiol.">
        <title>The Global Catalogue of Microorganisms (GCM) 10K type strain sequencing project: providing services to taxonomists for standard genome sequencing and annotation.</title>
        <authorList>
            <consortium name="The Broad Institute Genomics Platform"/>
            <consortium name="The Broad Institute Genome Sequencing Center for Infectious Disease"/>
            <person name="Wu L."/>
            <person name="Ma J."/>
        </authorList>
    </citation>
    <scope>NUCLEOTIDE SEQUENCE [LARGE SCALE GENOMIC DNA]</scope>
    <source>
        <strain evidence="4">CECT 7069</strain>
    </source>
</reference>
<feature type="region of interest" description="Disordered" evidence="1">
    <location>
        <begin position="78"/>
        <end position="102"/>
    </location>
</feature>
<evidence type="ECO:0000313" key="3">
    <source>
        <dbReference type="EMBL" id="MDN3590627.1"/>
    </source>
</evidence>
<dbReference type="Proteomes" id="UP001224644">
    <property type="component" value="Unassembled WGS sequence"/>
</dbReference>
<keyword evidence="2" id="KW-0812">Transmembrane</keyword>
<keyword evidence="4" id="KW-1185">Reference proteome</keyword>